<name>A0A8D0N9U6_PIG</name>
<sequence length="134" mass="14880">MVNRIISLISLYDLSLLVYRNTVDFCVLILYSVTLPNSLMSTNHFLLASLGFSRYNIMSSANRDSFTSFPIWIPLISSSSLLAVARTSKTMLNSSGENGRPCLVSDLSGNSFSFSPLRMMLALGLSYMAFIMLR</sequence>
<proteinExistence type="predicted"/>
<reference evidence="1" key="1">
    <citation type="submission" date="2025-08" db="UniProtKB">
        <authorList>
            <consortium name="Ensembl"/>
        </authorList>
    </citation>
    <scope>IDENTIFICATION</scope>
</reference>
<accession>A0A8D0N9U6</accession>
<organism evidence="1 2">
    <name type="scientific">Sus scrofa</name>
    <name type="common">Pig</name>
    <dbReference type="NCBI Taxonomy" id="9823"/>
    <lineage>
        <taxon>Eukaryota</taxon>
        <taxon>Metazoa</taxon>
        <taxon>Chordata</taxon>
        <taxon>Craniata</taxon>
        <taxon>Vertebrata</taxon>
        <taxon>Euteleostomi</taxon>
        <taxon>Mammalia</taxon>
        <taxon>Eutheria</taxon>
        <taxon>Laurasiatheria</taxon>
        <taxon>Artiodactyla</taxon>
        <taxon>Suina</taxon>
        <taxon>Suidae</taxon>
        <taxon>Sus</taxon>
    </lineage>
</organism>
<dbReference type="AlphaFoldDB" id="A0A8D0N9U6"/>
<evidence type="ECO:0000313" key="2">
    <source>
        <dbReference type="Proteomes" id="UP000694726"/>
    </source>
</evidence>
<dbReference type="Proteomes" id="UP000694726">
    <property type="component" value="Unplaced"/>
</dbReference>
<evidence type="ECO:0000313" key="1">
    <source>
        <dbReference type="Ensembl" id="ENSSSCP00015015044.1"/>
    </source>
</evidence>
<protein>
    <submittedName>
        <fullName evidence="1">Uncharacterized protein</fullName>
    </submittedName>
</protein>
<dbReference type="Ensembl" id="ENSSSCT00015037915.1">
    <property type="protein sequence ID" value="ENSSSCP00015015044.1"/>
    <property type="gene ID" value="ENSSSCG00015028629.1"/>
</dbReference>